<protein>
    <submittedName>
        <fullName evidence="1">Uncharacterized protein</fullName>
    </submittedName>
</protein>
<dbReference type="AlphaFoldDB" id="A0A0A9CZX6"/>
<proteinExistence type="predicted"/>
<evidence type="ECO:0000313" key="1">
    <source>
        <dbReference type="EMBL" id="JAD77047.1"/>
    </source>
</evidence>
<dbReference type="EMBL" id="GBRH01220848">
    <property type="protein sequence ID" value="JAD77047.1"/>
    <property type="molecule type" value="Transcribed_RNA"/>
</dbReference>
<name>A0A0A9CZX6_ARUDO</name>
<sequence>MSFRSSSSVGAALRGLERKRCRSNKYGMSSEVTNVYAVPVLPCRATRPTL</sequence>
<accession>A0A0A9CZX6</accession>
<reference evidence="1" key="1">
    <citation type="submission" date="2014-09" db="EMBL/GenBank/DDBJ databases">
        <authorList>
            <person name="Magalhaes I.L.F."/>
            <person name="Oliveira U."/>
            <person name="Santos F.R."/>
            <person name="Vidigal T.H.D.A."/>
            <person name="Brescovit A.D."/>
            <person name="Santos A.J."/>
        </authorList>
    </citation>
    <scope>NUCLEOTIDE SEQUENCE</scope>
    <source>
        <tissue evidence="1">Shoot tissue taken approximately 20 cm above the soil surface</tissue>
    </source>
</reference>
<organism evidence="1">
    <name type="scientific">Arundo donax</name>
    <name type="common">Giant reed</name>
    <name type="synonym">Donax arundinaceus</name>
    <dbReference type="NCBI Taxonomy" id="35708"/>
    <lineage>
        <taxon>Eukaryota</taxon>
        <taxon>Viridiplantae</taxon>
        <taxon>Streptophyta</taxon>
        <taxon>Embryophyta</taxon>
        <taxon>Tracheophyta</taxon>
        <taxon>Spermatophyta</taxon>
        <taxon>Magnoliopsida</taxon>
        <taxon>Liliopsida</taxon>
        <taxon>Poales</taxon>
        <taxon>Poaceae</taxon>
        <taxon>PACMAD clade</taxon>
        <taxon>Arundinoideae</taxon>
        <taxon>Arundineae</taxon>
        <taxon>Arundo</taxon>
    </lineage>
</organism>
<reference evidence="1" key="2">
    <citation type="journal article" date="2015" name="Data Brief">
        <title>Shoot transcriptome of the giant reed, Arundo donax.</title>
        <authorList>
            <person name="Barrero R.A."/>
            <person name="Guerrero F.D."/>
            <person name="Moolhuijzen P."/>
            <person name="Goolsby J.A."/>
            <person name="Tidwell J."/>
            <person name="Bellgard S.E."/>
            <person name="Bellgard M.I."/>
        </authorList>
    </citation>
    <scope>NUCLEOTIDE SEQUENCE</scope>
    <source>
        <tissue evidence="1">Shoot tissue taken approximately 20 cm above the soil surface</tissue>
    </source>
</reference>